<proteinExistence type="predicted"/>
<gene>
    <name evidence="1" type="ORF">QLQ22_03345</name>
</gene>
<organism evidence="1 2">
    <name type="scientific">Metabacillus hrfriensis</name>
    <dbReference type="NCBI Taxonomy" id="3048891"/>
    <lineage>
        <taxon>Bacteria</taxon>
        <taxon>Bacillati</taxon>
        <taxon>Bacillota</taxon>
        <taxon>Bacilli</taxon>
        <taxon>Bacillales</taxon>
        <taxon>Bacillaceae</taxon>
        <taxon>Metabacillus</taxon>
    </lineage>
</organism>
<evidence type="ECO:0000313" key="1">
    <source>
        <dbReference type="EMBL" id="WHZ58417.1"/>
    </source>
</evidence>
<dbReference type="EMBL" id="CP126116">
    <property type="protein sequence ID" value="WHZ58417.1"/>
    <property type="molecule type" value="Genomic_DNA"/>
</dbReference>
<protein>
    <submittedName>
        <fullName evidence="1">Tetratricopeptide repeat protein</fullName>
    </submittedName>
</protein>
<evidence type="ECO:0000313" key="2">
    <source>
        <dbReference type="Proteomes" id="UP001226091"/>
    </source>
</evidence>
<keyword evidence="2" id="KW-1185">Reference proteome</keyword>
<dbReference type="Proteomes" id="UP001226091">
    <property type="component" value="Chromosome"/>
</dbReference>
<reference evidence="2" key="1">
    <citation type="journal article" date="2025" name="Aquaculture">
        <title>Assessment of the bioflocculant production and safety properties of Metabacillus hrfriensis sp. nov. based on phenotypic and whole-genome sequencing analysis.</title>
        <authorList>
            <person name="Zhang R."/>
            <person name="Zhao Z."/>
            <person name="Luo L."/>
            <person name="Wang S."/>
            <person name="Guo K."/>
            <person name="Xu W."/>
        </authorList>
    </citation>
    <scope>NUCLEOTIDE SEQUENCE [LARGE SCALE GENOMIC DNA]</scope>
    <source>
        <strain evidence="2">CT-WN-B3</strain>
    </source>
</reference>
<accession>A0ACD4RD64</accession>
<name>A0ACD4RD64_9BACI</name>
<sequence>MNSAWNILGVEPTDDLTVIKKAYSAKLKIHHPEDDPEGYQRLREAFETVKKERKRIARNFQTSEESVYKETVTVPIEEPAPFISSHFPFPEWHETEADPQASIDLFMEKVEKLYQDFPSRINREKWLELLNDDALWDLEQRDYLSERLLTFLQLNPYLPDYIWKLLEDTFQWIDLLREDPYLLGEEETEAFLRRLNDNTGLYPSLSYQALLHIENIPYDLYLMNREKALDELLENRLEEAEAYLKTALSIFQDDPHLQTIAGMIFERIGRFEEAAAALKKACTLQPENTKNRTLLAKLLHKAGKLEEAEQDFLKFLSDHPDDPDAISLLGRIYLETEEWQKAREQFRHLESIQGKDAETVVYLAKINDFLLRNSFKRKPLTKKEIKKDVRPDTFSQKLTAFLGCHLKWKMIFALSFLMVSHNRLLALGEEWQSNPVWVVIVALFSIFKYTVLSFYFEYTLTPLFWTMIWTITVITLLKEWNRVRKTFL</sequence>